<protein>
    <submittedName>
        <fullName evidence="1">Uncharacterized protein</fullName>
    </submittedName>
</protein>
<gene>
    <name evidence="1" type="ORF">FOYG_13841</name>
</gene>
<name>W9HSU9_FUSOX</name>
<organism evidence="1 2">
    <name type="scientific">Fusarium oxysporum NRRL 32931</name>
    <dbReference type="NCBI Taxonomy" id="660029"/>
    <lineage>
        <taxon>Eukaryota</taxon>
        <taxon>Fungi</taxon>
        <taxon>Dikarya</taxon>
        <taxon>Ascomycota</taxon>
        <taxon>Pezizomycotina</taxon>
        <taxon>Sordariomycetes</taxon>
        <taxon>Hypocreomycetidae</taxon>
        <taxon>Hypocreales</taxon>
        <taxon>Nectriaceae</taxon>
        <taxon>Fusarium</taxon>
        <taxon>Fusarium oxysporum species complex</taxon>
    </lineage>
</organism>
<dbReference type="HOGENOM" id="CLU_2210123_0_0_1"/>
<evidence type="ECO:0000313" key="1">
    <source>
        <dbReference type="EMBL" id="EWY84065.1"/>
    </source>
</evidence>
<reference evidence="1 2" key="1">
    <citation type="submission" date="2011-06" db="EMBL/GenBank/DDBJ databases">
        <title>The Genome Sequence of Fusarium oxysporum FOSC 3-a.</title>
        <authorList>
            <consortium name="The Broad Institute Genome Sequencing Platform"/>
            <person name="Ma L.-J."/>
            <person name="Gale L.R."/>
            <person name="Schwartz D.C."/>
            <person name="Zhou S."/>
            <person name="Corby-Kistler H."/>
            <person name="Young S.K."/>
            <person name="Zeng Q."/>
            <person name="Gargeya S."/>
            <person name="Fitzgerald M."/>
            <person name="Haas B."/>
            <person name="Abouelleil A."/>
            <person name="Alvarado L."/>
            <person name="Arachchi H.M."/>
            <person name="Berlin A."/>
            <person name="Brown A."/>
            <person name="Chapman S.B."/>
            <person name="Chen Z."/>
            <person name="Dunbar C."/>
            <person name="Freedman E."/>
            <person name="Gearin G."/>
            <person name="Gellesch M."/>
            <person name="Goldberg J."/>
            <person name="Griggs A."/>
            <person name="Gujja S."/>
            <person name="Heiman D."/>
            <person name="Howarth C."/>
            <person name="Larson L."/>
            <person name="Lui A."/>
            <person name="MacDonald P.J.P."/>
            <person name="Mehta T."/>
            <person name="Montmayeur A."/>
            <person name="Murphy C."/>
            <person name="Neiman D."/>
            <person name="Pearson M."/>
            <person name="Priest M."/>
            <person name="Roberts A."/>
            <person name="Saif S."/>
            <person name="Shea T."/>
            <person name="Shenoy N."/>
            <person name="Sisk P."/>
            <person name="Stolte C."/>
            <person name="Sykes S."/>
            <person name="Wortman J."/>
            <person name="Nusbaum C."/>
            <person name="Birren B."/>
        </authorList>
    </citation>
    <scope>NUCLEOTIDE SEQUENCE [LARGE SCALE GENOMIC DNA]</scope>
    <source>
        <strain evidence="2">FOSC 3-a</strain>
    </source>
</reference>
<dbReference type="Proteomes" id="UP000030753">
    <property type="component" value="Unassembled WGS sequence"/>
</dbReference>
<dbReference type="AlphaFoldDB" id="W9HSU9"/>
<dbReference type="EMBL" id="JH717847">
    <property type="protein sequence ID" value="EWY84065.1"/>
    <property type="molecule type" value="Genomic_DNA"/>
</dbReference>
<evidence type="ECO:0000313" key="2">
    <source>
        <dbReference type="Proteomes" id="UP000030753"/>
    </source>
</evidence>
<proteinExistence type="predicted"/>
<sequence length="107" mass="11717">MNIGQGRAKNGKGRLSGFFLLVDLGIKGGLFLPDDTGPCKVSFFLGKKLRECTSVVTNFMPSCREMHCFLHVLILLLINVRQQGDLLGRTLSTPRASHVGPSSSQER</sequence>
<accession>W9HSU9</accession>